<proteinExistence type="predicted"/>
<evidence type="ECO:0000313" key="1">
    <source>
        <dbReference type="EMBL" id="ALG84247.1"/>
    </source>
</evidence>
<protein>
    <submittedName>
        <fullName evidence="1">Phosphoglycerate mutase</fullName>
    </submittedName>
</protein>
<dbReference type="Gene3D" id="3.40.50.1240">
    <property type="entry name" value="Phosphoglycerate mutase-like"/>
    <property type="match status" value="1"/>
</dbReference>
<reference evidence="2" key="1">
    <citation type="submission" date="2015-06" db="EMBL/GenBank/DDBJ databases">
        <title>Complete genome sequence and metabolic analysis of phthalate degradation pathway in Gordonia sp. QH-11.</title>
        <authorList>
            <person name="Jin D."/>
            <person name="Kong X."/>
            <person name="Bai Z."/>
        </authorList>
    </citation>
    <scope>NUCLEOTIDE SEQUENCE [LARGE SCALE GENOMIC DNA]</scope>
    <source>
        <strain evidence="2">QH-11</strain>
    </source>
</reference>
<name>A0A0N7FUF9_9ACTN</name>
<dbReference type="InterPro" id="IPR029033">
    <property type="entry name" value="His_PPase_superfam"/>
</dbReference>
<gene>
    <name evidence="1" type="ORF">ACH46_06675</name>
</gene>
<dbReference type="STRING" id="1136941.ACH46_06675"/>
<sequence>MVAARTAPNRAVRFGGEYDPLDGRGRRDAAALEGMLDGAPAIAGPERSVVQTAEAIGVAHAVDPRWRSLDIGVWRGMQPQDVPVADLAAWFTDPTWAGHGGESIAAFVARIAEAAASAGTGIAIVAKPVAQALLCGGASCFFTIDVRPATLYEIVR</sequence>
<dbReference type="AlphaFoldDB" id="A0A0N7FUF9"/>
<dbReference type="Proteomes" id="UP000063789">
    <property type="component" value="Chromosome"/>
</dbReference>
<dbReference type="RefSeq" id="WP_062392227.1">
    <property type="nucleotide sequence ID" value="NZ_CP011853.1"/>
</dbReference>
<accession>A0A0N7FUF9</accession>
<dbReference type="OrthoDB" id="7502553at2"/>
<dbReference type="Pfam" id="PF00300">
    <property type="entry name" value="His_Phos_1"/>
    <property type="match status" value="1"/>
</dbReference>
<evidence type="ECO:0000313" key="2">
    <source>
        <dbReference type="Proteomes" id="UP000063789"/>
    </source>
</evidence>
<keyword evidence="2" id="KW-1185">Reference proteome</keyword>
<dbReference type="InterPro" id="IPR013078">
    <property type="entry name" value="His_Pase_superF_clade-1"/>
</dbReference>
<organism evidence="1 2">
    <name type="scientific">Gordonia phthalatica</name>
    <dbReference type="NCBI Taxonomy" id="1136941"/>
    <lineage>
        <taxon>Bacteria</taxon>
        <taxon>Bacillati</taxon>
        <taxon>Actinomycetota</taxon>
        <taxon>Actinomycetes</taxon>
        <taxon>Mycobacteriales</taxon>
        <taxon>Gordoniaceae</taxon>
        <taxon>Gordonia</taxon>
    </lineage>
</organism>
<dbReference type="EMBL" id="CP011853">
    <property type="protein sequence ID" value="ALG84247.1"/>
    <property type="molecule type" value="Genomic_DNA"/>
</dbReference>
<dbReference type="SUPFAM" id="SSF53254">
    <property type="entry name" value="Phosphoglycerate mutase-like"/>
    <property type="match status" value="1"/>
</dbReference>
<dbReference type="KEGG" id="goq:ACH46_06675"/>
<reference evidence="1 2" key="2">
    <citation type="journal article" date="2017" name="Int. J. Syst. Evol. Microbiol.">
        <title>Gordonia phthalatica sp. nov., a di-n-butyl phthalate-degrading bacterium isolated from activated sludge.</title>
        <authorList>
            <person name="Jin D."/>
            <person name="Kong X."/>
            <person name="Jia M."/>
            <person name="Yu X."/>
            <person name="Wang X."/>
            <person name="Zhuang X."/>
            <person name="Deng Y."/>
            <person name="Bai Z."/>
        </authorList>
    </citation>
    <scope>NUCLEOTIDE SEQUENCE [LARGE SCALE GENOMIC DNA]</scope>
    <source>
        <strain evidence="1 2">QH-11</strain>
    </source>
</reference>
<dbReference type="PATRIC" id="fig|1136941.3.peg.1367"/>